<dbReference type="InterPro" id="IPR038109">
    <property type="entry name" value="DNA_bind_recomb_sf"/>
</dbReference>
<gene>
    <name evidence="2" type="ORF">ACFPEN_04275</name>
</gene>
<organism evidence="2 3">
    <name type="scientific">Streptomyces ehimensis</name>
    <dbReference type="NCBI Taxonomy" id="68195"/>
    <lineage>
        <taxon>Bacteria</taxon>
        <taxon>Bacillati</taxon>
        <taxon>Actinomycetota</taxon>
        <taxon>Actinomycetes</taxon>
        <taxon>Kitasatosporales</taxon>
        <taxon>Streptomycetaceae</taxon>
        <taxon>Streptomyces</taxon>
    </lineage>
</organism>
<reference evidence="3" key="1">
    <citation type="journal article" date="2019" name="Int. J. Syst. Evol. Microbiol.">
        <title>The Global Catalogue of Microorganisms (GCM) 10K type strain sequencing project: providing services to taxonomists for standard genome sequencing and annotation.</title>
        <authorList>
            <consortium name="The Broad Institute Genomics Platform"/>
            <consortium name="The Broad Institute Genome Sequencing Center for Infectious Disease"/>
            <person name="Wu L."/>
            <person name="Ma J."/>
        </authorList>
    </citation>
    <scope>NUCLEOTIDE SEQUENCE [LARGE SCALE GENOMIC DNA]</scope>
    <source>
        <strain evidence="3">CECT 8064</strain>
    </source>
</reference>
<sequence length="319" mass="35367">MPRRTAGFTMSGDLEPGEAAYLREAACRMLAGERQADVTRWVNAEGHRTTLGNPWREEVLMRTLLRPRTAGLDAEGQPIDGAPIIITPEEQKQLKALSPGRSEQVDEREYPLGGTAVCGKCAWELIPSWAAGKPIYRCPSAKPDDLLDLPAADGEAARSQPCGSISMNALMLEDAVAERVLAELLQPDAVERLESLLADVEAEVGRLKKGIKQVESRVKRLDAMVRTPMPEEAREGIVGALKVTRKEARDARTRLRFLEQMTAAELPYGDVDELIAWWRSAPAASRRVLTLLEIEKVRVGPGRRGRNPDPHERITIDWR</sequence>
<keyword evidence="3" id="KW-1185">Reference proteome</keyword>
<dbReference type="EMBL" id="JBHSFS010000002">
    <property type="protein sequence ID" value="MFC4512146.1"/>
    <property type="molecule type" value="Genomic_DNA"/>
</dbReference>
<evidence type="ECO:0000256" key="1">
    <source>
        <dbReference type="SAM" id="Coils"/>
    </source>
</evidence>
<proteinExistence type="predicted"/>
<comment type="caution">
    <text evidence="2">The sequence shown here is derived from an EMBL/GenBank/DDBJ whole genome shotgun (WGS) entry which is preliminary data.</text>
</comment>
<evidence type="ECO:0000313" key="3">
    <source>
        <dbReference type="Proteomes" id="UP001595990"/>
    </source>
</evidence>
<dbReference type="Gene3D" id="3.90.1750.20">
    <property type="entry name" value="Putative Large Serine Recombinase, Chain B, Domain 2"/>
    <property type="match status" value="1"/>
</dbReference>
<protein>
    <recommendedName>
        <fullName evidence="4">Recombinase</fullName>
    </recommendedName>
</protein>
<keyword evidence="1" id="KW-0175">Coiled coil</keyword>
<dbReference type="RefSeq" id="WP_417922226.1">
    <property type="nucleotide sequence ID" value="NZ_JBHSFS010000002.1"/>
</dbReference>
<dbReference type="Proteomes" id="UP001595990">
    <property type="component" value="Unassembled WGS sequence"/>
</dbReference>
<evidence type="ECO:0008006" key="4">
    <source>
        <dbReference type="Google" id="ProtNLM"/>
    </source>
</evidence>
<evidence type="ECO:0000313" key="2">
    <source>
        <dbReference type="EMBL" id="MFC4512146.1"/>
    </source>
</evidence>
<name>A0ABV9BBJ6_9ACTN</name>
<feature type="coiled-coil region" evidence="1">
    <location>
        <begin position="190"/>
        <end position="217"/>
    </location>
</feature>
<accession>A0ABV9BBJ6</accession>